<evidence type="ECO:0000256" key="1">
    <source>
        <dbReference type="SAM" id="MobiDB-lite"/>
    </source>
</evidence>
<protein>
    <submittedName>
        <fullName evidence="2">Gamma-aminobutyrate transaminase POP2</fullName>
    </submittedName>
</protein>
<gene>
    <name evidence="2" type="ORF">E6C27_scaffold17G00950</name>
</gene>
<dbReference type="EMBL" id="SSTE01001516">
    <property type="protein sequence ID" value="KAA0065420.1"/>
    <property type="molecule type" value="Genomic_DNA"/>
</dbReference>
<organism evidence="2 3">
    <name type="scientific">Cucumis melo var. makuwa</name>
    <name type="common">Oriental melon</name>
    <dbReference type="NCBI Taxonomy" id="1194695"/>
    <lineage>
        <taxon>Eukaryota</taxon>
        <taxon>Viridiplantae</taxon>
        <taxon>Streptophyta</taxon>
        <taxon>Embryophyta</taxon>
        <taxon>Tracheophyta</taxon>
        <taxon>Spermatophyta</taxon>
        <taxon>Magnoliopsida</taxon>
        <taxon>eudicotyledons</taxon>
        <taxon>Gunneridae</taxon>
        <taxon>Pentapetalae</taxon>
        <taxon>rosids</taxon>
        <taxon>fabids</taxon>
        <taxon>Cucurbitales</taxon>
        <taxon>Cucurbitaceae</taxon>
        <taxon>Benincaseae</taxon>
        <taxon>Cucumis</taxon>
    </lineage>
</organism>
<proteinExistence type="predicted"/>
<reference evidence="2 3" key="1">
    <citation type="submission" date="2019-08" db="EMBL/GenBank/DDBJ databases">
        <title>Draft genome sequences of two oriental melons (Cucumis melo L. var makuwa).</title>
        <authorList>
            <person name="Kwon S.-Y."/>
        </authorList>
    </citation>
    <scope>NUCLEOTIDE SEQUENCE [LARGE SCALE GENOMIC DNA]</scope>
    <source>
        <strain evidence="3">cv. SW 3</strain>
        <tissue evidence="2">Leaf</tissue>
    </source>
</reference>
<accession>A0A5A7VE01</accession>
<name>A0A5A7VE01_CUCMM</name>
<dbReference type="AlphaFoldDB" id="A0A5A7VE01"/>
<dbReference type="Proteomes" id="UP000321393">
    <property type="component" value="Unassembled WGS sequence"/>
</dbReference>
<evidence type="ECO:0000313" key="3">
    <source>
        <dbReference type="Proteomes" id="UP000321393"/>
    </source>
</evidence>
<feature type="region of interest" description="Disordered" evidence="1">
    <location>
        <begin position="233"/>
        <end position="253"/>
    </location>
</feature>
<comment type="caution">
    <text evidence="2">The sequence shown here is derived from an EMBL/GenBank/DDBJ whole genome shotgun (WGS) entry which is preliminary data.</text>
</comment>
<evidence type="ECO:0000313" key="2">
    <source>
        <dbReference type="EMBL" id="KAA0065420.1"/>
    </source>
</evidence>
<sequence length="253" mass="28726">MKCCTFNIRWEEVFSYLSVGGRRQQKLKDTCGIKNKRIWDVPEVDDVENGQLNVLEIVVGHGVDEHIEDDTLCTMSSFLNGFDKTDAMFLKFTEDLNNPMEGSSSVGDNSVCYLRWTDVVENTSRSSRATYRFVEHQKLNTFTGFRGNCHRHFKKYRDSEEACANPPHILEQSRTNKAASTSNLLIVATGRNHFYNDSMSRLSKESQPTPKGSQPLSEIEIVSQCRVDDWATQKALVGNPNPSPVRQPVRVMP</sequence>